<gene>
    <name evidence="2" type="ORF">ACFQ1E_17105</name>
</gene>
<keyword evidence="3" id="KW-1185">Reference proteome</keyword>
<dbReference type="EMBL" id="JBHTJG010000010">
    <property type="protein sequence ID" value="MFD0948065.1"/>
    <property type="molecule type" value="Genomic_DNA"/>
</dbReference>
<sequence length="72" mass="7814">MRRNIMVLGGILAVVLGTIFLLQGLGIIRAPADSFMIDNRTWVWRGGILAGVGVILALAGRLTPDRKRKGEE</sequence>
<keyword evidence="1" id="KW-0812">Transmembrane</keyword>
<accession>A0ABW3H9B8</accession>
<keyword evidence="1" id="KW-1133">Transmembrane helix</keyword>
<keyword evidence="1" id="KW-0472">Membrane</keyword>
<organism evidence="2 3">
    <name type="scientific">Sphingomonas canadensis</name>
    <dbReference type="NCBI Taxonomy" id="1219257"/>
    <lineage>
        <taxon>Bacteria</taxon>
        <taxon>Pseudomonadati</taxon>
        <taxon>Pseudomonadota</taxon>
        <taxon>Alphaproteobacteria</taxon>
        <taxon>Sphingomonadales</taxon>
        <taxon>Sphingomonadaceae</taxon>
        <taxon>Sphingomonas</taxon>
    </lineage>
</organism>
<dbReference type="Proteomes" id="UP001596977">
    <property type="component" value="Unassembled WGS sequence"/>
</dbReference>
<evidence type="ECO:0008006" key="4">
    <source>
        <dbReference type="Google" id="ProtNLM"/>
    </source>
</evidence>
<evidence type="ECO:0000313" key="2">
    <source>
        <dbReference type="EMBL" id="MFD0948065.1"/>
    </source>
</evidence>
<comment type="caution">
    <text evidence="2">The sequence shown here is derived from an EMBL/GenBank/DDBJ whole genome shotgun (WGS) entry which is preliminary data.</text>
</comment>
<reference evidence="3" key="1">
    <citation type="journal article" date="2019" name="Int. J. Syst. Evol. Microbiol.">
        <title>The Global Catalogue of Microorganisms (GCM) 10K type strain sequencing project: providing services to taxonomists for standard genome sequencing and annotation.</title>
        <authorList>
            <consortium name="The Broad Institute Genomics Platform"/>
            <consortium name="The Broad Institute Genome Sequencing Center for Infectious Disease"/>
            <person name="Wu L."/>
            <person name="Ma J."/>
        </authorList>
    </citation>
    <scope>NUCLEOTIDE SEQUENCE [LARGE SCALE GENOMIC DNA]</scope>
    <source>
        <strain evidence="3">CCUG 62982</strain>
    </source>
</reference>
<evidence type="ECO:0000313" key="3">
    <source>
        <dbReference type="Proteomes" id="UP001596977"/>
    </source>
</evidence>
<proteinExistence type="predicted"/>
<feature type="transmembrane region" description="Helical" evidence="1">
    <location>
        <begin position="42"/>
        <end position="59"/>
    </location>
</feature>
<name>A0ABW3H9B8_9SPHN</name>
<protein>
    <recommendedName>
        <fullName evidence="4">DUF3185 family protein</fullName>
    </recommendedName>
</protein>
<dbReference type="RefSeq" id="WP_264945889.1">
    <property type="nucleotide sequence ID" value="NZ_JAPDRA010000010.1"/>
</dbReference>
<evidence type="ECO:0000256" key="1">
    <source>
        <dbReference type="SAM" id="Phobius"/>
    </source>
</evidence>